<dbReference type="InterPro" id="IPR001509">
    <property type="entry name" value="Epimerase_deHydtase"/>
</dbReference>
<dbReference type="STRING" id="1586287.BBK82_37925"/>
<organism evidence="2 3">
    <name type="scientific">Lentzea guizhouensis</name>
    <dbReference type="NCBI Taxonomy" id="1586287"/>
    <lineage>
        <taxon>Bacteria</taxon>
        <taxon>Bacillati</taxon>
        <taxon>Actinomycetota</taxon>
        <taxon>Actinomycetes</taxon>
        <taxon>Pseudonocardiales</taxon>
        <taxon>Pseudonocardiaceae</taxon>
        <taxon>Lentzea</taxon>
    </lineage>
</organism>
<reference evidence="2 3" key="1">
    <citation type="submission" date="2016-07" db="EMBL/GenBank/DDBJ databases">
        <title>Complete genome sequence of the Lentzea guizhouensis DHS C013.</title>
        <authorList>
            <person name="Cao C."/>
        </authorList>
    </citation>
    <scope>NUCLEOTIDE SEQUENCE [LARGE SCALE GENOMIC DNA]</scope>
    <source>
        <strain evidence="2 3">DHS C013</strain>
    </source>
</reference>
<dbReference type="InterPro" id="IPR051783">
    <property type="entry name" value="NAD(P)-dependent_oxidoreduct"/>
</dbReference>
<dbReference type="InterPro" id="IPR036291">
    <property type="entry name" value="NAD(P)-bd_dom_sf"/>
</dbReference>
<accession>A0A1B2HT82</accession>
<dbReference type="RefSeq" id="WP_065919245.1">
    <property type="nucleotide sequence ID" value="NZ_CP016793.1"/>
</dbReference>
<evidence type="ECO:0000259" key="1">
    <source>
        <dbReference type="Pfam" id="PF01370"/>
    </source>
</evidence>
<dbReference type="AlphaFoldDB" id="A0A1B2HT82"/>
<dbReference type="EMBL" id="CP016793">
    <property type="protein sequence ID" value="ANZ40908.1"/>
    <property type="molecule type" value="Genomic_DNA"/>
</dbReference>
<dbReference type="PANTHER" id="PTHR48079:SF6">
    <property type="entry name" value="NAD(P)-BINDING DOMAIN-CONTAINING PROTEIN-RELATED"/>
    <property type="match status" value="1"/>
</dbReference>
<dbReference type="Pfam" id="PF01370">
    <property type="entry name" value="Epimerase"/>
    <property type="match status" value="1"/>
</dbReference>
<evidence type="ECO:0000313" key="3">
    <source>
        <dbReference type="Proteomes" id="UP000093053"/>
    </source>
</evidence>
<dbReference type="GO" id="GO:0004029">
    <property type="term" value="F:aldehyde dehydrogenase (NAD+) activity"/>
    <property type="evidence" value="ECO:0007669"/>
    <property type="project" value="TreeGrafter"/>
</dbReference>
<dbReference type="CDD" id="cd05262">
    <property type="entry name" value="SDR_a7"/>
    <property type="match status" value="1"/>
</dbReference>
<dbReference type="PANTHER" id="PTHR48079">
    <property type="entry name" value="PROTEIN YEEZ"/>
    <property type="match status" value="1"/>
</dbReference>
<dbReference type="Gene3D" id="3.40.50.720">
    <property type="entry name" value="NAD(P)-binding Rossmann-like Domain"/>
    <property type="match status" value="1"/>
</dbReference>
<dbReference type="SUPFAM" id="SSF51735">
    <property type="entry name" value="NAD(P)-binding Rossmann-fold domains"/>
    <property type="match status" value="1"/>
</dbReference>
<dbReference type="OrthoDB" id="9787292at2"/>
<feature type="domain" description="NAD-dependent epimerase/dehydratase" evidence="1">
    <location>
        <begin position="3"/>
        <end position="217"/>
    </location>
</feature>
<keyword evidence="3" id="KW-1185">Reference proteome</keyword>
<name>A0A1B2HT82_9PSEU</name>
<evidence type="ECO:0000313" key="2">
    <source>
        <dbReference type="EMBL" id="ANZ40908.1"/>
    </source>
</evidence>
<dbReference type="KEGG" id="led:BBK82_37925"/>
<sequence length="301" mass="31034">MRVFVTGASGNVGAALVPELLTAGHTVVGLARSDAAAEIVRSRGGLVVRGALDDLDLLSAAARAADGVIHLAFEHDEQHSGNLVAAAASDLQAVQAIGAALGGSGKPFVSTNATCAFALAGFEGLLTEHDTLTAGWRIEAENEVIGLAEHGVRSSVIRLPPTVHGEGEFGLASVLVQTASAAGVSGYLGNGSNVWPSADMRDVAVLYRLALESAVAGSRLHAVAEPGISLLEIAALIGRHLAIPVRSIAAEDSERHFRHVNAFVGLDNPTSSLVTSEALGWKPAYPGFLADFDHESNFEVE</sequence>
<dbReference type="GO" id="GO:0005737">
    <property type="term" value="C:cytoplasm"/>
    <property type="evidence" value="ECO:0007669"/>
    <property type="project" value="TreeGrafter"/>
</dbReference>
<dbReference type="Proteomes" id="UP000093053">
    <property type="component" value="Chromosome"/>
</dbReference>
<protein>
    <submittedName>
        <fullName evidence="2">3-beta hydroxysteroid dehydrogenase</fullName>
    </submittedName>
</protein>
<proteinExistence type="predicted"/>
<gene>
    <name evidence="2" type="ORF">BBK82_37925</name>
</gene>